<dbReference type="InParanoid" id="A0A7M7IWH3"/>
<protein>
    <recommendedName>
        <fullName evidence="7">C2H2-type domain-containing protein</fullName>
    </recommendedName>
</protein>
<dbReference type="Gene3D" id="3.30.160.60">
    <property type="entry name" value="Classic Zinc Finger"/>
    <property type="match status" value="2"/>
</dbReference>
<keyword evidence="4" id="KW-0862">Zinc</keyword>
<dbReference type="SMART" id="SM00355">
    <property type="entry name" value="ZnF_C2H2"/>
    <property type="match status" value="2"/>
</dbReference>
<dbReference type="RefSeq" id="XP_022643596.1">
    <property type="nucleotide sequence ID" value="XM_022787861.1"/>
</dbReference>
<dbReference type="PROSITE" id="PS00028">
    <property type="entry name" value="ZINC_FINGER_C2H2_1"/>
    <property type="match status" value="1"/>
</dbReference>
<dbReference type="GO" id="GO:0008270">
    <property type="term" value="F:zinc ion binding"/>
    <property type="evidence" value="ECO:0007669"/>
    <property type="project" value="UniProtKB-KW"/>
</dbReference>
<dbReference type="AlphaFoldDB" id="A0A7M7IWH3"/>
<proteinExistence type="predicted"/>
<sequence length="128" mass="14871">MIPIRNTTENSSCLLYGELFELEKSQKQHKEGLHGDGLPYKCGQWSVACLTFYKRRQHLISHSANKPYLCTKCGKFFNRPHHLKRDLLPHDADREFECTGCPAEFTRRDQLDKHLKAHAMTANDNEIN</sequence>
<dbReference type="GeneID" id="111242917"/>
<feature type="domain" description="C2H2-type" evidence="7">
    <location>
        <begin position="68"/>
        <end position="95"/>
    </location>
</feature>
<dbReference type="EnsemblMetazoa" id="XM_022787861">
    <property type="protein sequence ID" value="XP_022643596"/>
    <property type="gene ID" value="LOC111242917"/>
</dbReference>
<dbReference type="PROSITE" id="PS50157">
    <property type="entry name" value="ZINC_FINGER_C2H2_2"/>
    <property type="match status" value="2"/>
</dbReference>
<evidence type="ECO:0000313" key="9">
    <source>
        <dbReference type="Proteomes" id="UP000594260"/>
    </source>
</evidence>
<dbReference type="Pfam" id="PF00096">
    <property type="entry name" value="zf-C2H2"/>
    <property type="match status" value="2"/>
</dbReference>
<dbReference type="InterPro" id="IPR050826">
    <property type="entry name" value="Krueppel_C2H2_ZnFinger"/>
</dbReference>
<reference evidence="8" key="1">
    <citation type="submission" date="2021-01" db="UniProtKB">
        <authorList>
            <consortium name="EnsemblMetazoa"/>
        </authorList>
    </citation>
    <scope>IDENTIFICATION</scope>
</reference>
<keyword evidence="9" id="KW-1185">Reference proteome</keyword>
<evidence type="ECO:0000256" key="5">
    <source>
        <dbReference type="ARBA" id="ARBA00023242"/>
    </source>
</evidence>
<name>A0A7M7IWH3_VARDE</name>
<evidence type="ECO:0000313" key="8">
    <source>
        <dbReference type="EnsemblMetazoa" id="XP_022643596"/>
    </source>
</evidence>
<organism evidence="8 9">
    <name type="scientific">Varroa destructor</name>
    <name type="common">Honeybee mite</name>
    <dbReference type="NCBI Taxonomy" id="109461"/>
    <lineage>
        <taxon>Eukaryota</taxon>
        <taxon>Metazoa</taxon>
        <taxon>Ecdysozoa</taxon>
        <taxon>Arthropoda</taxon>
        <taxon>Chelicerata</taxon>
        <taxon>Arachnida</taxon>
        <taxon>Acari</taxon>
        <taxon>Parasitiformes</taxon>
        <taxon>Mesostigmata</taxon>
        <taxon>Gamasina</taxon>
        <taxon>Dermanyssoidea</taxon>
        <taxon>Varroidae</taxon>
        <taxon>Varroa</taxon>
    </lineage>
</organism>
<keyword evidence="5" id="KW-0539">Nucleus</keyword>
<keyword evidence="2" id="KW-0677">Repeat</keyword>
<keyword evidence="3 6" id="KW-0863">Zinc-finger</keyword>
<evidence type="ECO:0000256" key="2">
    <source>
        <dbReference type="ARBA" id="ARBA00022737"/>
    </source>
</evidence>
<keyword evidence="1" id="KW-0479">Metal-binding</keyword>
<evidence type="ECO:0000256" key="3">
    <source>
        <dbReference type="ARBA" id="ARBA00022771"/>
    </source>
</evidence>
<evidence type="ECO:0000256" key="6">
    <source>
        <dbReference type="PROSITE-ProRule" id="PRU00042"/>
    </source>
</evidence>
<dbReference type="PANTHER" id="PTHR24377">
    <property type="entry name" value="IP01015P-RELATED"/>
    <property type="match status" value="1"/>
</dbReference>
<evidence type="ECO:0000256" key="4">
    <source>
        <dbReference type="ARBA" id="ARBA00022833"/>
    </source>
</evidence>
<feature type="domain" description="C2H2-type" evidence="7">
    <location>
        <begin position="96"/>
        <end position="123"/>
    </location>
</feature>
<evidence type="ECO:0000259" key="7">
    <source>
        <dbReference type="PROSITE" id="PS50157"/>
    </source>
</evidence>
<dbReference type="OrthoDB" id="6484717at2759"/>
<accession>A0A7M7IWH3</accession>
<dbReference type="KEGG" id="vde:111242917"/>
<dbReference type="InterPro" id="IPR013087">
    <property type="entry name" value="Znf_C2H2_type"/>
</dbReference>
<evidence type="ECO:0000256" key="1">
    <source>
        <dbReference type="ARBA" id="ARBA00022723"/>
    </source>
</evidence>
<dbReference type="SUPFAM" id="SSF57667">
    <property type="entry name" value="beta-beta-alpha zinc fingers"/>
    <property type="match status" value="2"/>
</dbReference>
<dbReference type="OMA" id="IHAMTHT"/>
<dbReference type="InterPro" id="IPR036236">
    <property type="entry name" value="Znf_C2H2_sf"/>
</dbReference>
<dbReference type="Proteomes" id="UP000594260">
    <property type="component" value="Unplaced"/>
</dbReference>